<evidence type="ECO:0000259" key="6">
    <source>
        <dbReference type="Pfam" id="PF25561"/>
    </source>
</evidence>
<sequence length="703" mass="78438">MNEPVESGVVSFDEYVRQKARSVPQHRMKEFLESLANKGPEALQEFSQQDGDTTTMVYQQGGNCVYTDSTEVAGSLLELACPVQVNSAQISPQMAAGVHQGSEQQIQVQVQIQGQQGQTVDLQGIPTAAQLVQQGELTEEQHQQIQAQLVAAGGQQIQFQTVEAMSPQQQQGSPREAERRAGTSVLQPAKKRKVDVPIQVSYSLPQGQQGQQVVLALPQGQGQQQQFLSLRPDLLTVDSTHLYSTTGTITGPAGETWTIPVYSGGQQGGVHHIAIPQEAYNTMQVSSGHHDNKDNRVAHSSSSGAGSVQSGATVSVSETTTNEEVVQTLFPAQFMNGNIHGPVVVQTVGGAYNATQQLHIWDPQQQQEHQEQQLHLQGHVESESQVEAPQELLLPVSLKPEEGMDVWRLWVQRKNTELDKDEQNKLAPIGRRQALRFQEDLVSSAVAELNVALALMTQEARGLEGEQFEPDALYYIFLCIQKYLFENGRVDDIFSDQYYTRFSQWLHKALDEWRPVIHPLGYIIPSHVTEEMLWECKQLGAHSPATLLTTLMFFNTKYFHLTTVEQHMKVAFSKVLRHTKKNPSNPKDKSTSIRYLKGHGPLGTHHAGQKVTDDMYEEQAEDPENPLRCPIKLYDFYLFKCPQSAKGRNDAYYLTPEPVVAPNSPIWYSTQPITSEQVEHMLTRIIMVREIQEAIAMSSASMQ</sequence>
<dbReference type="PANTHER" id="PTHR45736:SF8">
    <property type="entry name" value="TRANSCRIPTIONAL REGULATOR QRICH1"/>
    <property type="match status" value="1"/>
</dbReference>
<protein>
    <submittedName>
        <fullName evidence="7">Glutamine-rich 1</fullName>
    </submittedName>
</protein>
<dbReference type="PANTHER" id="PTHR45736">
    <property type="entry name" value="ZINC FINGER MYM-TYPE PROTEIN"/>
    <property type="match status" value="1"/>
</dbReference>
<feature type="domain" description="ZMYM2-like/QRICH1 C-terminal" evidence="5">
    <location>
        <begin position="525"/>
        <end position="687"/>
    </location>
</feature>
<keyword evidence="8" id="KW-1185">Reference proteome</keyword>
<evidence type="ECO:0000313" key="8">
    <source>
        <dbReference type="Proteomes" id="UP000314982"/>
    </source>
</evidence>
<feature type="compositionally biased region" description="Basic and acidic residues" evidence="4">
    <location>
        <begin position="288"/>
        <end position="297"/>
    </location>
</feature>
<evidence type="ECO:0000313" key="7">
    <source>
        <dbReference type="Ensembl" id="ENSHHUP00000080022.1"/>
    </source>
</evidence>
<dbReference type="Pfam" id="PF25561">
    <property type="entry name" value="QRICH1"/>
    <property type="match status" value="1"/>
</dbReference>
<keyword evidence="1" id="KW-1017">Isopeptide bond</keyword>
<evidence type="ECO:0000256" key="2">
    <source>
        <dbReference type="ARBA" id="ARBA00022553"/>
    </source>
</evidence>
<dbReference type="Proteomes" id="UP000314982">
    <property type="component" value="Unassembled WGS sequence"/>
</dbReference>
<evidence type="ECO:0000256" key="1">
    <source>
        <dbReference type="ARBA" id="ARBA00022499"/>
    </source>
</evidence>
<proteinExistence type="predicted"/>
<dbReference type="InterPro" id="IPR021893">
    <property type="entry name" value="ZMYM2-like_C"/>
</dbReference>
<keyword evidence="3" id="KW-0832">Ubl conjugation</keyword>
<dbReference type="InterPro" id="IPR051284">
    <property type="entry name" value="ZnF_MYMT-QRICH1"/>
</dbReference>
<keyword evidence="2" id="KW-0597">Phosphoprotein</keyword>
<dbReference type="AlphaFoldDB" id="A0A4W5QUQ2"/>
<feature type="region of interest" description="Disordered" evidence="4">
    <location>
        <begin position="284"/>
        <end position="319"/>
    </location>
</feature>
<name>A0A4W5QUQ2_9TELE</name>
<dbReference type="Pfam" id="PF12012">
    <property type="entry name" value="DUF3504"/>
    <property type="match status" value="1"/>
</dbReference>
<evidence type="ECO:0000256" key="3">
    <source>
        <dbReference type="ARBA" id="ARBA00022843"/>
    </source>
</evidence>
<dbReference type="InterPro" id="IPR057926">
    <property type="entry name" value="QRICH1_dom"/>
</dbReference>
<feature type="domain" description="QRICH1-like" evidence="6">
    <location>
        <begin position="398"/>
        <end position="513"/>
    </location>
</feature>
<feature type="compositionally biased region" description="Low complexity" evidence="4">
    <location>
        <begin position="298"/>
        <end position="319"/>
    </location>
</feature>
<organism evidence="7 8">
    <name type="scientific">Hucho hucho</name>
    <name type="common">huchen</name>
    <dbReference type="NCBI Taxonomy" id="62062"/>
    <lineage>
        <taxon>Eukaryota</taxon>
        <taxon>Metazoa</taxon>
        <taxon>Chordata</taxon>
        <taxon>Craniata</taxon>
        <taxon>Vertebrata</taxon>
        <taxon>Euteleostomi</taxon>
        <taxon>Actinopterygii</taxon>
        <taxon>Neopterygii</taxon>
        <taxon>Teleostei</taxon>
        <taxon>Protacanthopterygii</taxon>
        <taxon>Salmoniformes</taxon>
        <taxon>Salmonidae</taxon>
        <taxon>Salmoninae</taxon>
        <taxon>Hucho</taxon>
    </lineage>
</organism>
<dbReference type="Ensembl" id="ENSHHUT00000082590.1">
    <property type="protein sequence ID" value="ENSHHUP00000080022.1"/>
    <property type="gene ID" value="ENSHHUG00000046570.1"/>
</dbReference>
<reference evidence="7" key="2">
    <citation type="submission" date="2025-08" db="UniProtKB">
        <authorList>
            <consortium name="Ensembl"/>
        </authorList>
    </citation>
    <scope>IDENTIFICATION</scope>
</reference>
<reference evidence="7" key="3">
    <citation type="submission" date="2025-09" db="UniProtKB">
        <authorList>
            <consortium name="Ensembl"/>
        </authorList>
    </citation>
    <scope>IDENTIFICATION</scope>
</reference>
<feature type="compositionally biased region" description="Polar residues" evidence="4">
    <location>
        <begin position="163"/>
        <end position="173"/>
    </location>
</feature>
<evidence type="ECO:0000259" key="5">
    <source>
        <dbReference type="Pfam" id="PF12012"/>
    </source>
</evidence>
<reference evidence="8" key="1">
    <citation type="submission" date="2018-06" db="EMBL/GenBank/DDBJ databases">
        <title>Genome assembly of Danube salmon.</title>
        <authorList>
            <person name="Macqueen D.J."/>
            <person name="Gundappa M.K."/>
        </authorList>
    </citation>
    <scope>NUCLEOTIDE SEQUENCE [LARGE SCALE GENOMIC DNA]</scope>
</reference>
<feature type="region of interest" description="Disordered" evidence="4">
    <location>
        <begin position="163"/>
        <end position="190"/>
    </location>
</feature>
<accession>A0A4W5QUQ2</accession>
<evidence type="ECO:0000256" key="4">
    <source>
        <dbReference type="SAM" id="MobiDB-lite"/>
    </source>
</evidence>
<dbReference type="GeneTree" id="ENSGT00940000155241"/>